<proteinExistence type="predicted"/>
<keyword evidence="1" id="KW-0812">Transmembrane</keyword>
<organism evidence="2 3">
    <name type="scientific">Penicillium egyptiacum</name>
    <dbReference type="NCBI Taxonomy" id="1303716"/>
    <lineage>
        <taxon>Eukaryota</taxon>
        <taxon>Fungi</taxon>
        <taxon>Dikarya</taxon>
        <taxon>Ascomycota</taxon>
        <taxon>Pezizomycotina</taxon>
        <taxon>Eurotiomycetes</taxon>
        <taxon>Eurotiomycetidae</taxon>
        <taxon>Eurotiales</taxon>
        <taxon>Aspergillaceae</taxon>
        <taxon>Penicillium</taxon>
    </lineage>
</organism>
<evidence type="ECO:0000256" key="1">
    <source>
        <dbReference type="SAM" id="Phobius"/>
    </source>
</evidence>
<evidence type="ECO:0000313" key="3">
    <source>
        <dbReference type="Proteomes" id="UP001154252"/>
    </source>
</evidence>
<sequence length="121" mass="13474">MARTHCTGISMALRGVLLLIGALRGLIYFFLYDNIVRFCTRLGNPIWASKLRRSKVELGVKMGQSSLDRLESPGLVCVQQKETWTISVWKNEGNTDPKDTSLILEWPVVALGALRRVSGAI</sequence>
<comment type="caution">
    <text evidence="2">The sequence shown here is derived from an EMBL/GenBank/DDBJ whole genome shotgun (WGS) entry which is preliminary data.</text>
</comment>
<dbReference type="EMBL" id="CAJVRC010000870">
    <property type="protein sequence ID" value="CAG8901402.1"/>
    <property type="molecule type" value="Genomic_DNA"/>
</dbReference>
<reference evidence="2" key="1">
    <citation type="submission" date="2021-07" db="EMBL/GenBank/DDBJ databases">
        <authorList>
            <person name="Branca A.L. A."/>
        </authorList>
    </citation>
    <scope>NUCLEOTIDE SEQUENCE</scope>
</reference>
<keyword evidence="3" id="KW-1185">Reference proteome</keyword>
<gene>
    <name evidence="2" type="ORF">PEGY_LOCUS6462</name>
</gene>
<feature type="transmembrane region" description="Helical" evidence="1">
    <location>
        <begin position="12"/>
        <end position="31"/>
    </location>
</feature>
<keyword evidence="1" id="KW-0472">Membrane</keyword>
<dbReference type="AlphaFoldDB" id="A0A9W4P419"/>
<keyword evidence="1" id="KW-1133">Transmembrane helix</keyword>
<protein>
    <submittedName>
        <fullName evidence="2">Uncharacterized protein</fullName>
    </submittedName>
</protein>
<name>A0A9W4P419_9EURO</name>
<evidence type="ECO:0000313" key="2">
    <source>
        <dbReference type="EMBL" id="CAG8901402.1"/>
    </source>
</evidence>
<dbReference type="Proteomes" id="UP001154252">
    <property type="component" value="Unassembled WGS sequence"/>
</dbReference>
<accession>A0A9W4P419</accession>